<keyword evidence="3" id="KW-1185">Reference proteome</keyword>
<evidence type="ECO:0000313" key="2">
    <source>
        <dbReference type="EMBL" id="EGB05102.1"/>
    </source>
</evidence>
<dbReference type="EMBL" id="GL833144">
    <property type="protein sequence ID" value="EGB05102.1"/>
    <property type="molecule type" value="Genomic_DNA"/>
</dbReference>
<feature type="compositionally biased region" description="Basic residues" evidence="1">
    <location>
        <begin position="326"/>
        <end position="335"/>
    </location>
</feature>
<dbReference type="AlphaFoldDB" id="F0YIK7"/>
<organism evidence="3">
    <name type="scientific">Aureococcus anophagefferens</name>
    <name type="common">Harmful bloom alga</name>
    <dbReference type="NCBI Taxonomy" id="44056"/>
    <lineage>
        <taxon>Eukaryota</taxon>
        <taxon>Sar</taxon>
        <taxon>Stramenopiles</taxon>
        <taxon>Ochrophyta</taxon>
        <taxon>Pelagophyceae</taxon>
        <taxon>Pelagomonadales</taxon>
        <taxon>Pelagomonadaceae</taxon>
        <taxon>Aureococcus</taxon>
    </lineage>
</organism>
<reference evidence="2 3" key="1">
    <citation type="journal article" date="2011" name="Proc. Natl. Acad. Sci. U.S.A.">
        <title>Niche of harmful alga Aureococcus anophagefferens revealed through ecogenomics.</title>
        <authorList>
            <person name="Gobler C.J."/>
            <person name="Berry D.L."/>
            <person name="Dyhrman S.T."/>
            <person name="Wilhelm S.W."/>
            <person name="Salamov A."/>
            <person name="Lobanov A.V."/>
            <person name="Zhang Y."/>
            <person name="Collier J.L."/>
            <person name="Wurch L.L."/>
            <person name="Kustka A.B."/>
            <person name="Dill B.D."/>
            <person name="Shah M."/>
            <person name="VerBerkmoes N.C."/>
            <person name="Kuo A."/>
            <person name="Terry A."/>
            <person name="Pangilinan J."/>
            <person name="Lindquist E.A."/>
            <person name="Lucas S."/>
            <person name="Paulsen I.T."/>
            <person name="Hattenrath-Lehmann T.K."/>
            <person name="Talmage S.C."/>
            <person name="Walker E.A."/>
            <person name="Koch F."/>
            <person name="Burson A.M."/>
            <person name="Marcoval M.A."/>
            <person name="Tang Y.Z."/>
            <person name="Lecleir G.R."/>
            <person name="Coyne K.J."/>
            <person name="Berg G.M."/>
            <person name="Bertrand E.M."/>
            <person name="Saito M.A."/>
            <person name="Gladyshev V.N."/>
            <person name="Grigoriev I.V."/>
        </authorList>
    </citation>
    <scope>NUCLEOTIDE SEQUENCE [LARGE SCALE GENOMIC DNA]</scope>
    <source>
        <strain evidence="3">CCMP 1984</strain>
    </source>
</reference>
<protein>
    <submittedName>
        <fullName evidence="2">Expressed protein</fullName>
    </submittedName>
</protein>
<feature type="compositionally biased region" description="Basic residues" evidence="1">
    <location>
        <begin position="415"/>
        <end position="437"/>
    </location>
</feature>
<feature type="compositionally biased region" description="Low complexity" evidence="1">
    <location>
        <begin position="137"/>
        <end position="146"/>
    </location>
</feature>
<feature type="compositionally biased region" description="Basic residues" evidence="1">
    <location>
        <begin position="392"/>
        <end position="402"/>
    </location>
</feature>
<sequence length="507" mass="57497">SRRRRHNEIAHSTNRRPRVGRRRDLPRESRLHYHRPEGASDPGPPRAASQSGGAPPGGIRPEVERAPRRPGRRRRRRQRRRRRRRRRRGRGAGRSPEARGGRGRLDPADRLDERRSLLVEPRDERGDLGRADRRGGRAAARSAPVAAARRRAARAGARADAPHDLRRGPKLHEGRLQGLHRHRAPRGPVRGPLGGLRAPGLRRVPGPADVSVARRAPRRARPGRVVRGHVRADVLRPAPGLGRRRLAEAVAHALRALRAVPREPRGRIRRRALVRLPRRGLPAQPLRGLGRRQHGEGPRLLRGAPGEAHHGRRPHAELGPGLLRHGAPRPHRAPRRREAGHARALLVEHHGHLRRHHQIPRDVPGAGDGRGGARLPGVRGDGRHRPGAPQLHRLRYARHGRGPRTDRRDRAALQARRRGHLRDHALRPRPRLHRRPRREPLPLGPQARRRRLRAPVRREARRAPAPVRPLRRAPALLRQPTDATQRRGGGEGRRRRRRVEVHNSSWR</sequence>
<feature type="region of interest" description="Disordered" evidence="1">
    <location>
        <begin position="179"/>
        <end position="211"/>
    </location>
</feature>
<proteinExistence type="predicted"/>
<dbReference type="OMA" id="HNEIAHS"/>
<name>F0YIK7_AURAN</name>
<dbReference type="KEGG" id="aaf:AURANDRAFT_72361"/>
<dbReference type="GeneID" id="20228676"/>
<dbReference type="InParanoid" id="F0YIK7"/>
<dbReference type="Proteomes" id="UP000002729">
    <property type="component" value="Unassembled WGS sequence"/>
</dbReference>
<gene>
    <name evidence="2" type="ORF">AURANDRAFT_72361</name>
</gene>
<feature type="non-terminal residue" evidence="2">
    <location>
        <position position="1"/>
    </location>
</feature>
<evidence type="ECO:0000313" key="3">
    <source>
        <dbReference type="Proteomes" id="UP000002729"/>
    </source>
</evidence>
<feature type="compositionally biased region" description="Basic and acidic residues" evidence="1">
    <location>
        <begin position="22"/>
        <end position="38"/>
    </location>
</feature>
<dbReference type="RefSeq" id="XP_009040228.1">
    <property type="nucleotide sequence ID" value="XM_009041980.1"/>
</dbReference>
<feature type="compositionally biased region" description="Low complexity" evidence="1">
    <location>
        <begin position="186"/>
        <end position="208"/>
    </location>
</feature>
<feature type="region of interest" description="Disordered" evidence="1">
    <location>
        <begin position="282"/>
        <end position="335"/>
    </location>
</feature>
<accession>F0YIK7</accession>
<feature type="region of interest" description="Disordered" evidence="1">
    <location>
        <begin position="1"/>
        <end position="146"/>
    </location>
</feature>
<feature type="compositionally biased region" description="Basic and acidic residues" evidence="1">
    <location>
        <begin position="96"/>
        <end position="135"/>
    </location>
</feature>
<feature type="compositionally biased region" description="Basic residues" evidence="1">
    <location>
        <begin position="68"/>
        <end position="91"/>
    </location>
</feature>
<feature type="region of interest" description="Disordered" evidence="1">
    <location>
        <begin position="350"/>
        <end position="507"/>
    </location>
</feature>
<evidence type="ECO:0000256" key="1">
    <source>
        <dbReference type="SAM" id="MobiDB-lite"/>
    </source>
</evidence>
<feature type="non-terminal residue" evidence="2">
    <location>
        <position position="507"/>
    </location>
</feature>